<feature type="transmembrane region" description="Helical" evidence="1">
    <location>
        <begin position="69"/>
        <end position="87"/>
    </location>
</feature>
<dbReference type="AlphaFoldDB" id="T1F4N5"/>
<gene>
    <name evidence="3" type="primary">20203784</name>
    <name evidence="2" type="ORF">HELRODRAFT_171777</name>
</gene>
<sequence>MPSELVNNDTTASDTLNIRLKKSTRWTGQDIRLENTTGQDGSSSVDLLLLHLKSSLQKLRFSTYFKTNIIAMLVINIVFITTLTRALNVESTKSLPYPKLLRLLVEFKKSSNYSDFTNSYKNCCQELPMNCGNVFRNSGKSGFKTNYFG</sequence>
<reference evidence="4" key="1">
    <citation type="submission" date="2012-12" db="EMBL/GenBank/DDBJ databases">
        <authorList>
            <person name="Hellsten U."/>
            <person name="Grimwood J."/>
            <person name="Chapman J.A."/>
            <person name="Shapiro H."/>
            <person name="Aerts A."/>
            <person name="Otillar R.P."/>
            <person name="Terry A.Y."/>
            <person name="Boore J.L."/>
            <person name="Simakov O."/>
            <person name="Marletaz F."/>
            <person name="Cho S.-J."/>
            <person name="Edsinger-Gonzales E."/>
            <person name="Havlak P."/>
            <person name="Kuo D.-H."/>
            <person name="Larsson T."/>
            <person name="Lv J."/>
            <person name="Arendt D."/>
            <person name="Savage R."/>
            <person name="Osoegawa K."/>
            <person name="de Jong P."/>
            <person name="Lindberg D.R."/>
            <person name="Seaver E.C."/>
            <person name="Weisblat D.A."/>
            <person name="Putnam N.H."/>
            <person name="Grigoriev I.V."/>
            <person name="Rokhsar D.S."/>
        </authorList>
    </citation>
    <scope>NUCLEOTIDE SEQUENCE</scope>
</reference>
<dbReference type="EMBL" id="AMQM01003932">
    <property type="status" value="NOT_ANNOTATED_CDS"/>
    <property type="molecule type" value="Genomic_DNA"/>
</dbReference>
<evidence type="ECO:0000313" key="4">
    <source>
        <dbReference type="Proteomes" id="UP000015101"/>
    </source>
</evidence>
<dbReference type="Proteomes" id="UP000015101">
    <property type="component" value="Unassembled WGS sequence"/>
</dbReference>
<organism evidence="3 4">
    <name type="scientific">Helobdella robusta</name>
    <name type="common">Californian leech</name>
    <dbReference type="NCBI Taxonomy" id="6412"/>
    <lineage>
        <taxon>Eukaryota</taxon>
        <taxon>Metazoa</taxon>
        <taxon>Spiralia</taxon>
        <taxon>Lophotrochozoa</taxon>
        <taxon>Annelida</taxon>
        <taxon>Clitellata</taxon>
        <taxon>Hirudinea</taxon>
        <taxon>Rhynchobdellida</taxon>
        <taxon>Glossiphoniidae</taxon>
        <taxon>Helobdella</taxon>
    </lineage>
</organism>
<accession>T1F4N5</accession>
<evidence type="ECO:0000313" key="2">
    <source>
        <dbReference type="EMBL" id="ESO05386.1"/>
    </source>
</evidence>
<dbReference type="HOGENOM" id="CLU_1751690_0_0_1"/>
<evidence type="ECO:0000313" key="3">
    <source>
        <dbReference type="EnsemblMetazoa" id="HelroP171777"/>
    </source>
</evidence>
<keyword evidence="4" id="KW-1185">Reference proteome</keyword>
<reference evidence="2 4" key="2">
    <citation type="journal article" date="2013" name="Nature">
        <title>Insights into bilaterian evolution from three spiralian genomes.</title>
        <authorList>
            <person name="Simakov O."/>
            <person name="Marletaz F."/>
            <person name="Cho S.J."/>
            <person name="Edsinger-Gonzales E."/>
            <person name="Havlak P."/>
            <person name="Hellsten U."/>
            <person name="Kuo D.H."/>
            <person name="Larsson T."/>
            <person name="Lv J."/>
            <person name="Arendt D."/>
            <person name="Savage R."/>
            <person name="Osoegawa K."/>
            <person name="de Jong P."/>
            <person name="Grimwood J."/>
            <person name="Chapman J.A."/>
            <person name="Shapiro H."/>
            <person name="Aerts A."/>
            <person name="Otillar R.P."/>
            <person name="Terry A.Y."/>
            <person name="Boore J.L."/>
            <person name="Grigoriev I.V."/>
            <person name="Lindberg D.R."/>
            <person name="Seaver E.C."/>
            <person name="Weisblat D.A."/>
            <person name="Putnam N.H."/>
            <person name="Rokhsar D.S."/>
        </authorList>
    </citation>
    <scope>NUCLEOTIDE SEQUENCE</scope>
</reference>
<dbReference type="InParanoid" id="T1F4N5"/>
<keyword evidence="1" id="KW-1133">Transmembrane helix</keyword>
<name>T1F4N5_HELRO</name>
<keyword evidence="1" id="KW-0472">Membrane</keyword>
<protein>
    <submittedName>
        <fullName evidence="2 3">Uncharacterized protein</fullName>
    </submittedName>
</protein>
<keyword evidence="1" id="KW-0812">Transmembrane</keyword>
<dbReference type="EMBL" id="KB096365">
    <property type="protein sequence ID" value="ESO05386.1"/>
    <property type="molecule type" value="Genomic_DNA"/>
</dbReference>
<dbReference type="EnsemblMetazoa" id="HelroT171777">
    <property type="protein sequence ID" value="HelroP171777"/>
    <property type="gene ID" value="HelroG171777"/>
</dbReference>
<dbReference type="GeneID" id="20203784"/>
<evidence type="ECO:0000256" key="1">
    <source>
        <dbReference type="SAM" id="Phobius"/>
    </source>
</evidence>
<reference evidence="3" key="3">
    <citation type="submission" date="2015-06" db="UniProtKB">
        <authorList>
            <consortium name="EnsemblMetazoa"/>
        </authorList>
    </citation>
    <scope>IDENTIFICATION</scope>
</reference>
<proteinExistence type="predicted"/>
<dbReference type="RefSeq" id="XP_009016701.1">
    <property type="nucleotide sequence ID" value="XM_009018453.1"/>
</dbReference>
<dbReference type="KEGG" id="hro:HELRODRAFT_171777"/>
<dbReference type="CTD" id="20203784"/>